<dbReference type="Pfam" id="PF00107">
    <property type="entry name" value="ADH_zinc_N"/>
    <property type="match status" value="1"/>
</dbReference>
<dbReference type="HOGENOM" id="CLU_026673_20_1_5"/>
<accession>A0A060I6P0</accession>
<evidence type="ECO:0000259" key="6">
    <source>
        <dbReference type="SMART" id="SM00829"/>
    </source>
</evidence>
<evidence type="ECO:0000313" key="8">
    <source>
        <dbReference type="Proteomes" id="UP000027180"/>
    </source>
</evidence>
<evidence type="ECO:0000256" key="1">
    <source>
        <dbReference type="ARBA" id="ARBA00001947"/>
    </source>
</evidence>
<keyword evidence="5 7" id="KW-0560">Oxidoreductase</keyword>
<sequence length="345" mass="36190">MKRTYRAMQVTSPGTLELVERAIPTPGDGEVLIEVEACGICGADAKDIEGPDTNGRLPRVPGHEVVGRIAAIGRGTPGRWKIGQRVGVGRLGGHCNECDPCRRGQFQLCTNQPIVGATCDGGYAEMMIARNTGLVAIPDELTAEEAAPILCAGLATFNALKKCGAEAGDVVAIVGIGGLGHMALQYARKMGFKVTAIGRGDDIADDARSLGAHDYIDTARENAVEYLQRLGGAKAVISTIGDLQMVSALMPGIAAQGRLVVLGIGKDPLTVSSGPLVGGERSVLGSITGTPFENEKTLDFSVLVGVRPQFETMPFEQAASAFDKMKSGGVKYRVVLTMEKYDASE</sequence>
<evidence type="ECO:0000256" key="3">
    <source>
        <dbReference type="ARBA" id="ARBA00022723"/>
    </source>
</evidence>
<evidence type="ECO:0000256" key="4">
    <source>
        <dbReference type="ARBA" id="ARBA00022833"/>
    </source>
</evidence>
<dbReference type="PANTHER" id="PTHR42940">
    <property type="entry name" value="ALCOHOL DEHYDROGENASE 1-RELATED"/>
    <property type="match status" value="1"/>
</dbReference>
<dbReference type="InterPro" id="IPR013154">
    <property type="entry name" value="ADH-like_N"/>
</dbReference>
<dbReference type="Gene3D" id="3.90.180.10">
    <property type="entry name" value="Medium-chain alcohol dehydrogenases, catalytic domain"/>
    <property type="match status" value="1"/>
</dbReference>
<keyword evidence="3" id="KW-0479">Metal-binding</keyword>
<dbReference type="OrthoDB" id="9806940at2"/>
<dbReference type="SUPFAM" id="SSF51735">
    <property type="entry name" value="NAD(P)-binding Rossmann-fold domains"/>
    <property type="match status" value="1"/>
</dbReference>
<dbReference type="AlphaFoldDB" id="A0A060I6P0"/>
<dbReference type="GO" id="GO:0004022">
    <property type="term" value="F:alcohol dehydrogenase (NAD+) activity"/>
    <property type="evidence" value="ECO:0007669"/>
    <property type="project" value="UniProtKB-EC"/>
</dbReference>
<dbReference type="InterPro" id="IPR020843">
    <property type="entry name" value="ER"/>
</dbReference>
<dbReference type="EMBL" id="CP006986">
    <property type="protein sequence ID" value="AIC27196.1"/>
    <property type="molecule type" value="Genomic_DNA"/>
</dbReference>
<comment type="similarity">
    <text evidence="2">Belongs to the zinc-containing alcohol dehydrogenase family.</text>
</comment>
<dbReference type="Gene3D" id="3.40.50.720">
    <property type="entry name" value="NAD(P)-binding Rossmann-like Domain"/>
    <property type="match status" value="1"/>
</dbReference>
<dbReference type="SMART" id="SM00829">
    <property type="entry name" value="PKS_ER"/>
    <property type="match status" value="1"/>
</dbReference>
<dbReference type="Proteomes" id="UP000027180">
    <property type="component" value="Chromosome"/>
</dbReference>
<evidence type="ECO:0000256" key="5">
    <source>
        <dbReference type="ARBA" id="ARBA00023002"/>
    </source>
</evidence>
<dbReference type="SUPFAM" id="SSF50129">
    <property type="entry name" value="GroES-like"/>
    <property type="match status" value="1"/>
</dbReference>
<comment type="cofactor">
    <cofactor evidence="1">
        <name>Zn(2+)</name>
        <dbReference type="ChEBI" id="CHEBI:29105"/>
    </cofactor>
</comment>
<dbReference type="Pfam" id="PF08240">
    <property type="entry name" value="ADH_N"/>
    <property type="match status" value="1"/>
</dbReference>
<evidence type="ECO:0000313" key="7">
    <source>
        <dbReference type="EMBL" id="AIC27196.1"/>
    </source>
</evidence>
<dbReference type="EC" id="1.1.1.1" evidence="7"/>
<reference evidence="7 8" key="1">
    <citation type="submission" date="2013-12" db="EMBL/GenBank/DDBJ databases">
        <title>Complete genome sequence of Rhizobium etli bv. mimosae IE4771.</title>
        <authorList>
            <person name="Bustos P."/>
            <person name="Santamaria R.I."/>
            <person name="Lozano L."/>
            <person name="Ormeno-Orrillo E."/>
            <person name="Rogel M.A."/>
            <person name="Romero D."/>
            <person name="Cevallos M.A."/>
            <person name="Martinez-Romero E."/>
            <person name="Gonzalez V."/>
        </authorList>
    </citation>
    <scope>NUCLEOTIDE SEQUENCE [LARGE SCALE GENOMIC DNA]</scope>
    <source>
        <strain evidence="7 8">IE4771</strain>
    </source>
</reference>
<name>A0A060I6P0_RHIET</name>
<dbReference type="PANTHER" id="PTHR42940:SF7">
    <property type="entry name" value="ALCOHOL DEHYDROGENASE-LIKE N-TERMINAL DOMAIN-CONTAINING PROTEIN"/>
    <property type="match status" value="1"/>
</dbReference>
<dbReference type="RefSeq" id="WP_038688736.1">
    <property type="nucleotide sequence ID" value="NZ_CP006986.1"/>
</dbReference>
<dbReference type="GO" id="GO:0046872">
    <property type="term" value="F:metal ion binding"/>
    <property type="evidence" value="ECO:0007669"/>
    <property type="project" value="UniProtKB-KW"/>
</dbReference>
<proteinExistence type="inferred from homology"/>
<dbReference type="InterPro" id="IPR013149">
    <property type="entry name" value="ADH-like_C"/>
</dbReference>
<dbReference type="InterPro" id="IPR011032">
    <property type="entry name" value="GroES-like_sf"/>
</dbReference>
<organism evidence="7 8">
    <name type="scientific">Rhizobium etli bv. mimosae str. IE4771</name>
    <dbReference type="NCBI Taxonomy" id="1432050"/>
    <lineage>
        <taxon>Bacteria</taxon>
        <taxon>Pseudomonadati</taxon>
        <taxon>Pseudomonadota</taxon>
        <taxon>Alphaproteobacteria</taxon>
        <taxon>Hyphomicrobiales</taxon>
        <taxon>Rhizobiaceae</taxon>
        <taxon>Rhizobium/Agrobacterium group</taxon>
        <taxon>Rhizobium</taxon>
    </lineage>
</organism>
<feature type="domain" description="Enoyl reductase (ER)" evidence="6">
    <location>
        <begin position="11"/>
        <end position="336"/>
    </location>
</feature>
<dbReference type="InterPro" id="IPR036291">
    <property type="entry name" value="NAD(P)-bd_dom_sf"/>
</dbReference>
<dbReference type="CDD" id="cd08296">
    <property type="entry name" value="CAD_like"/>
    <property type="match status" value="1"/>
</dbReference>
<evidence type="ECO:0000256" key="2">
    <source>
        <dbReference type="ARBA" id="ARBA00008072"/>
    </source>
</evidence>
<dbReference type="GO" id="GO:0005737">
    <property type="term" value="C:cytoplasm"/>
    <property type="evidence" value="ECO:0007669"/>
    <property type="project" value="TreeGrafter"/>
</dbReference>
<dbReference type="KEGG" id="rei:IE4771_CH02086"/>
<keyword evidence="4" id="KW-0862">Zinc</keyword>
<gene>
    <name evidence="7" type="primary">adhA</name>
    <name evidence="7" type="ORF">IE4771_CH02086</name>
</gene>
<protein>
    <submittedName>
        <fullName evidence="7">Alcohol dehydrogenase</fullName>
        <ecNumber evidence="7">1.1.1.1</ecNumber>
    </submittedName>
</protein>